<dbReference type="EC" id="2.4.-.-" evidence="2"/>
<dbReference type="PANTHER" id="PTHR10859:SF91">
    <property type="entry name" value="DOLICHYL-PHOSPHATE BETA-GLUCOSYLTRANSFERASE"/>
    <property type="match status" value="1"/>
</dbReference>
<dbReference type="Gene3D" id="3.90.550.10">
    <property type="entry name" value="Spore Coat Polysaccharide Biosynthesis Protein SpsA, Chain A"/>
    <property type="match status" value="1"/>
</dbReference>
<evidence type="ECO:0000259" key="1">
    <source>
        <dbReference type="Pfam" id="PF00535"/>
    </source>
</evidence>
<protein>
    <submittedName>
        <fullName evidence="2">Glycosyltransferase</fullName>
        <ecNumber evidence="2">2.4.-.-</ecNumber>
    </submittedName>
</protein>
<dbReference type="Pfam" id="PF00535">
    <property type="entry name" value="Glycos_transf_2"/>
    <property type="match status" value="1"/>
</dbReference>
<organism evidence="2 3">
    <name type="scientific">Halorubellus litoreus</name>
    <dbReference type="NCBI Taxonomy" id="755308"/>
    <lineage>
        <taxon>Archaea</taxon>
        <taxon>Methanobacteriati</taxon>
        <taxon>Methanobacteriota</taxon>
        <taxon>Stenosarchaea group</taxon>
        <taxon>Halobacteria</taxon>
        <taxon>Halobacteriales</taxon>
        <taxon>Halorubellaceae</taxon>
        <taxon>Halorubellus</taxon>
    </lineage>
</organism>
<gene>
    <name evidence="2" type="ORF">ACFQGB_01925</name>
</gene>
<dbReference type="Proteomes" id="UP001596395">
    <property type="component" value="Unassembled WGS sequence"/>
</dbReference>
<keyword evidence="3" id="KW-1185">Reference proteome</keyword>
<dbReference type="EMBL" id="JBHSXN010000001">
    <property type="protein sequence ID" value="MFC6951611.1"/>
    <property type="molecule type" value="Genomic_DNA"/>
</dbReference>
<dbReference type="PANTHER" id="PTHR10859">
    <property type="entry name" value="GLYCOSYL TRANSFERASE"/>
    <property type="match status" value="1"/>
</dbReference>
<dbReference type="AlphaFoldDB" id="A0ABD5VCD6"/>
<evidence type="ECO:0000313" key="3">
    <source>
        <dbReference type="Proteomes" id="UP001596395"/>
    </source>
</evidence>
<dbReference type="RefSeq" id="WP_336348634.1">
    <property type="nucleotide sequence ID" value="NZ_JAZAQL010000001.1"/>
</dbReference>
<keyword evidence="2" id="KW-0328">Glycosyltransferase</keyword>
<reference evidence="2 3" key="1">
    <citation type="journal article" date="2019" name="Int. J. Syst. Evol. Microbiol.">
        <title>The Global Catalogue of Microorganisms (GCM) 10K type strain sequencing project: providing services to taxonomists for standard genome sequencing and annotation.</title>
        <authorList>
            <consortium name="The Broad Institute Genomics Platform"/>
            <consortium name="The Broad Institute Genome Sequencing Center for Infectious Disease"/>
            <person name="Wu L."/>
            <person name="Ma J."/>
        </authorList>
    </citation>
    <scope>NUCLEOTIDE SEQUENCE [LARGE SCALE GENOMIC DNA]</scope>
    <source>
        <strain evidence="2 3">GX26</strain>
    </source>
</reference>
<dbReference type="GO" id="GO:0016757">
    <property type="term" value="F:glycosyltransferase activity"/>
    <property type="evidence" value="ECO:0007669"/>
    <property type="project" value="UniProtKB-KW"/>
</dbReference>
<dbReference type="InterPro" id="IPR001173">
    <property type="entry name" value="Glyco_trans_2-like"/>
</dbReference>
<evidence type="ECO:0000313" key="2">
    <source>
        <dbReference type="EMBL" id="MFC6951611.1"/>
    </source>
</evidence>
<keyword evidence="2" id="KW-0808">Transferase</keyword>
<dbReference type="SUPFAM" id="SSF53448">
    <property type="entry name" value="Nucleotide-diphospho-sugar transferases"/>
    <property type="match status" value="1"/>
</dbReference>
<sequence>MSQSLGVVLPAYDPAVDTLAAYVDALHDALDPDVVRIELDAPDDATLAGLEDVDATVNAVDARRGKGAAITAGFEALVDHVDVLAFADADGATPAHSIADVVDAVSNDDVTLAVGSRRHPDADVRSHQTFARRYLGDGFAFLARSLLGIDLYDFQCGAKAITVDGWRTVRPHLYEPGFAWDVELLAVAAAHSLPIREIPVTWEDQPESTVSPVSTAYELGRCLLRSRHRMKELGGSSVHAAIADRRSGRSALVDRPHGDVEEP</sequence>
<feature type="domain" description="Glycosyltransferase 2-like" evidence="1">
    <location>
        <begin position="7"/>
        <end position="127"/>
    </location>
</feature>
<name>A0ABD5VCD6_9EURY</name>
<proteinExistence type="predicted"/>
<dbReference type="InterPro" id="IPR029044">
    <property type="entry name" value="Nucleotide-diphossugar_trans"/>
</dbReference>
<accession>A0ABD5VCD6</accession>
<comment type="caution">
    <text evidence="2">The sequence shown here is derived from an EMBL/GenBank/DDBJ whole genome shotgun (WGS) entry which is preliminary data.</text>
</comment>